<sequence length="62" mass="6947">MKYALIISALAAWCFALICITGSFLMPDPDQAEFSLIAGFCFGMIGLVIALINLWQHRRNRN</sequence>
<name>A0A511XQ69_9PROT</name>
<feature type="transmembrane region" description="Helical" evidence="1">
    <location>
        <begin position="35"/>
        <end position="55"/>
    </location>
</feature>
<reference evidence="2 3" key="1">
    <citation type="submission" date="2019-07" db="EMBL/GenBank/DDBJ databases">
        <title>Whole genome shotgun sequence of Acetobacter oeni NBRC 105207.</title>
        <authorList>
            <person name="Hosoyama A."/>
            <person name="Uohara A."/>
            <person name="Ohji S."/>
            <person name="Ichikawa N."/>
        </authorList>
    </citation>
    <scope>NUCLEOTIDE SEQUENCE [LARGE SCALE GENOMIC DNA]</scope>
    <source>
        <strain evidence="2 3">NBRC 105207</strain>
    </source>
</reference>
<dbReference type="AlphaFoldDB" id="A0A511XQ69"/>
<evidence type="ECO:0000313" key="2">
    <source>
        <dbReference type="EMBL" id="GEN65049.1"/>
    </source>
</evidence>
<keyword evidence="3" id="KW-1185">Reference proteome</keyword>
<dbReference type="Proteomes" id="UP000321746">
    <property type="component" value="Unassembled WGS sequence"/>
</dbReference>
<evidence type="ECO:0000256" key="1">
    <source>
        <dbReference type="SAM" id="Phobius"/>
    </source>
</evidence>
<dbReference type="RefSeq" id="WP_146892519.1">
    <property type="nucleotide sequence ID" value="NZ_BJYG01000068.1"/>
</dbReference>
<gene>
    <name evidence="2" type="ORF">AOE01nite_32730</name>
</gene>
<keyword evidence="1" id="KW-0472">Membrane</keyword>
<accession>A0A511XQ69</accession>
<protein>
    <submittedName>
        <fullName evidence="2">Uncharacterized protein</fullName>
    </submittedName>
</protein>
<keyword evidence="1" id="KW-1133">Transmembrane helix</keyword>
<evidence type="ECO:0000313" key="3">
    <source>
        <dbReference type="Proteomes" id="UP000321746"/>
    </source>
</evidence>
<dbReference type="EMBL" id="BJYG01000068">
    <property type="protein sequence ID" value="GEN65049.1"/>
    <property type="molecule type" value="Genomic_DNA"/>
</dbReference>
<proteinExistence type="predicted"/>
<comment type="caution">
    <text evidence="2">The sequence shown here is derived from an EMBL/GenBank/DDBJ whole genome shotgun (WGS) entry which is preliminary data.</text>
</comment>
<keyword evidence="1" id="KW-0812">Transmembrane</keyword>
<organism evidence="2 3">
    <name type="scientific">Acetobacter oeni</name>
    <dbReference type="NCBI Taxonomy" id="304077"/>
    <lineage>
        <taxon>Bacteria</taxon>
        <taxon>Pseudomonadati</taxon>
        <taxon>Pseudomonadota</taxon>
        <taxon>Alphaproteobacteria</taxon>
        <taxon>Acetobacterales</taxon>
        <taxon>Acetobacteraceae</taxon>
        <taxon>Acetobacter</taxon>
    </lineage>
</organism>